<sequence length="350" mass="41000">MSNQKLAQLRKKVVPFEKSDQNSSLKQILNTIPPFFVLWSLAYMSLSISILLTVFFSIIAAGFAVRIFIIFHDCCHGSFLKNKKMNTLLGTITGIMTMFPFEKWKWEHSMHHASSGNLDKRGIGDMWVMTVDEYVHASFKERLAYRLYRNPLVMFGLGPAYLFLITNRINRKKARKKERLNLYVTNLSIVLIYTFMIWIIGWQAFFIIQGTILFVSGVLGIWLFYIQHQFEDSYFEDEQEWDYVKAAIDGSSYYKLPKVLQWMTGNIGYHHVHHLSPRVPNYHLQTVHETVTPLQKATTVTVKTSLQAIRFRLYDEKSKTFVTFKDIKQELQQSKRTIQIEKRKLSLQGK</sequence>
<dbReference type="STRING" id="1236971.JCM9152_3778"/>
<feature type="transmembrane region" description="Helical" evidence="1">
    <location>
        <begin position="206"/>
        <end position="226"/>
    </location>
</feature>
<name>W4QKS7_9BACI</name>
<dbReference type="GO" id="GO:0016020">
    <property type="term" value="C:membrane"/>
    <property type="evidence" value="ECO:0007669"/>
    <property type="project" value="TreeGrafter"/>
</dbReference>
<comment type="caution">
    <text evidence="3">The sequence shown here is derived from an EMBL/GenBank/DDBJ whole genome shotgun (WGS) entry which is preliminary data.</text>
</comment>
<dbReference type="GO" id="GO:0006629">
    <property type="term" value="P:lipid metabolic process"/>
    <property type="evidence" value="ECO:0007669"/>
    <property type="project" value="InterPro"/>
</dbReference>
<proteinExistence type="predicted"/>
<evidence type="ECO:0000259" key="2">
    <source>
        <dbReference type="Pfam" id="PF00487"/>
    </source>
</evidence>
<dbReference type="InterPro" id="IPR012171">
    <property type="entry name" value="Fatty_acid_desaturase"/>
</dbReference>
<dbReference type="AlphaFoldDB" id="W4QKS7"/>
<dbReference type="PANTHER" id="PTHR19353">
    <property type="entry name" value="FATTY ACID DESATURASE 2"/>
    <property type="match status" value="1"/>
</dbReference>
<protein>
    <submittedName>
        <fullName evidence="3">Fatty acid desaturase</fullName>
    </submittedName>
</protein>
<feature type="transmembrane region" description="Helical" evidence="1">
    <location>
        <begin position="41"/>
        <end position="65"/>
    </location>
</feature>
<reference evidence="3" key="1">
    <citation type="journal article" date="2014" name="Genome Announc.">
        <title>Draft Genome Sequences of Three Alkaliphilic Bacillus Strains, Bacillus wakoensis JCM 9140T, Bacillus akibai JCM 9157T, and Bacillus hemicellulosilyticus JCM 9152T.</title>
        <authorList>
            <person name="Yuki M."/>
            <person name="Oshima K."/>
            <person name="Suda W."/>
            <person name="Oshida Y."/>
            <person name="Kitamura K."/>
            <person name="Iida T."/>
            <person name="Hattori M."/>
            <person name="Ohkuma M."/>
        </authorList>
    </citation>
    <scope>NUCLEOTIDE SEQUENCE [LARGE SCALE GENOMIC DNA]</scope>
    <source>
        <strain evidence="3">JCM 9152</strain>
    </source>
</reference>
<evidence type="ECO:0000256" key="1">
    <source>
        <dbReference type="SAM" id="Phobius"/>
    </source>
</evidence>
<feature type="transmembrane region" description="Helical" evidence="1">
    <location>
        <begin position="152"/>
        <end position="170"/>
    </location>
</feature>
<dbReference type="RefSeq" id="WP_035346576.1">
    <property type="nucleotide sequence ID" value="NZ_BAUU01000032.1"/>
</dbReference>
<evidence type="ECO:0000313" key="3">
    <source>
        <dbReference type="EMBL" id="GAE32253.1"/>
    </source>
</evidence>
<dbReference type="GO" id="GO:0016717">
    <property type="term" value="F:oxidoreductase activity, acting on paired donors, with oxidation of a pair of donors resulting in the reduction of molecular oxygen to two molecules of water"/>
    <property type="evidence" value="ECO:0007669"/>
    <property type="project" value="TreeGrafter"/>
</dbReference>
<feature type="transmembrane region" description="Helical" evidence="1">
    <location>
        <begin position="182"/>
        <end position="200"/>
    </location>
</feature>
<evidence type="ECO:0000313" key="4">
    <source>
        <dbReference type="Proteomes" id="UP000018895"/>
    </source>
</evidence>
<dbReference type="OrthoDB" id="9769653at2"/>
<keyword evidence="1" id="KW-1133">Transmembrane helix</keyword>
<dbReference type="InterPro" id="IPR005804">
    <property type="entry name" value="FA_desaturase_dom"/>
</dbReference>
<keyword evidence="1" id="KW-0472">Membrane</keyword>
<dbReference type="Proteomes" id="UP000018895">
    <property type="component" value="Unassembled WGS sequence"/>
</dbReference>
<dbReference type="EMBL" id="BAUU01000032">
    <property type="protein sequence ID" value="GAE32253.1"/>
    <property type="molecule type" value="Genomic_DNA"/>
</dbReference>
<accession>W4QKS7</accession>
<dbReference type="PANTHER" id="PTHR19353:SF73">
    <property type="entry name" value="FATTY ACID DESATURASE"/>
    <property type="match status" value="1"/>
</dbReference>
<gene>
    <name evidence="3" type="ORF">JCM9152_3778</name>
</gene>
<feature type="domain" description="Fatty acid desaturase" evidence="2">
    <location>
        <begin position="52"/>
        <end position="295"/>
    </location>
</feature>
<organism evidence="3 4">
    <name type="scientific">Halalkalibacter hemicellulosilyticusJCM 9152</name>
    <dbReference type="NCBI Taxonomy" id="1236971"/>
    <lineage>
        <taxon>Bacteria</taxon>
        <taxon>Bacillati</taxon>
        <taxon>Bacillota</taxon>
        <taxon>Bacilli</taxon>
        <taxon>Bacillales</taxon>
        <taxon>Bacillaceae</taxon>
        <taxon>Halalkalibacter</taxon>
    </lineage>
</organism>
<dbReference type="CDD" id="cd03507">
    <property type="entry name" value="Delta12-FADS-like"/>
    <property type="match status" value="1"/>
</dbReference>
<dbReference type="Pfam" id="PF00487">
    <property type="entry name" value="FA_desaturase"/>
    <property type="match status" value="1"/>
</dbReference>
<keyword evidence="4" id="KW-1185">Reference proteome</keyword>
<keyword evidence="1" id="KW-0812">Transmembrane</keyword>